<sequence length="163" mass="18666">ACDLTLDPNTANTRLILSDDNRKITRVEDHQPYPDHPERFNEDPQILCVESLTGHCYWETKWSGWVEVSVAYKGIKRKGERDDCKFGSNDKSWSLYCSNDGFTFWHKNNYTDISVIHSSANRIGVYVDVSAGSLSFYSVSDTHTLTHLHTFNTTFTEPLYAGF</sequence>
<dbReference type="Proteomes" id="UP001529510">
    <property type="component" value="Unassembled WGS sequence"/>
</dbReference>
<dbReference type="InterPro" id="IPR043136">
    <property type="entry name" value="B30.2/SPRY_sf"/>
</dbReference>
<reference evidence="5 6" key="1">
    <citation type="submission" date="2024-05" db="EMBL/GenBank/DDBJ databases">
        <title>Genome sequencing and assembly of Indian major carp, Cirrhinus mrigala (Hamilton, 1822).</title>
        <authorList>
            <person name="Mohindra V."/>
            <person name="Chowdhury L.M."/>
            <person name="Lal K."/>
            <person name="Jena J.K."/>
        </authorList>
    </citation>
    <scope>NUCLEOTIDE SEQUENCE [LARGE SCALE GENOMIC DNA]</scope>
    <source>
        <strain evidence="5">CM1030</strain>
        <tissue evidence="5">Blood</tissue>
    </source>
</reference>
<evidence type="ECO:0000259" key="4">
    <source>
        <dbReference type="PROSITE" id="PS50188"/>
    </source>
</evidence>
<keyword evidence="1" id="KW-0479">Metal-binding</keyword>
<dbReference type="SMART" id="SM00589">
    <property type="entry name" value="PRY"/>
    <property type="match status" value="1"/>
</dbReference>
<dbReference type="InterPro" id="IPR003877">
    <property type="entry name" value="SPRY_dom"/>
</dbReference>
<dbReference type="InterPro" id="IPR001870">
    <property type="entry name" value="B30.2/SPRY"/>
</dbReference>
<evidence type="ECO:0000256" key="1">
    <source>
        <dbReference type="ARBA" id="ARBA00022723"/>
    </source>
</evidence>
<comment type="caution">
    <text evidence="5">The sequence shown here is derived from an EMBL/GenBank/DDBJ whole genome shotgun (WGS) entry which is preliminary data.</text>
</comment>
<dbReference type="CDD" id="cd16040">
    <property type="entry name" value="SPRY_PRY_SNTX"/>
    <property type="match status" value="1"/>
</dbReference>
<dbReference type="Gene3D" id="2.60.120.920">
    <property type="match status" value="1"/>
</dbReference>
<dbReference type="SUPFAM" id="SSF49899">
    <property type="entry name" value="Concanavalin A-like lectins/glucanases"/>
    <property type="match status" value="1"/>
</dbReference>
<feature type="non-terminal residue" evidence="5">
    <location>
        <position position="163"/>
    </location>
</feature>
<evidence type="ECO:0000256" key="3">
    <source>
        <dbReference type="ARBA" id="ARBA00022833"/>
    </source>
</evidence>
<evidence type="ECO:0000313" key="5">
    <source>
        <dbReference type="EMBL" id="KAL0202258.1"/>
    </source>
</evidence>
<feature type="domain" description="B30.2/SPRY" evidence="4">
    <location>
        <begin position="1"/>
        <end position="163"/>
    </location>
</feature>
<proteinExistence type="predicted"/>
<keyword evidence="6" id="KW-1185">Reference proteome</keyword>
<evidence type="ECO:0000313" key="6">
    <source>
        <dbReference type="Proteomes" id="UP001529510"/>
    </source>
</evidence>
<dbReference type="AlphaFoldDB" id="A0ABD0RV28"/>
<gene>
    <name evidence="5" type="ORF">M9458_000276</name>
</gene>
<keyword evidence="3" id="KW-0862">Zinc</keyword>
<dbReference type="GO" id="GO:0005737">
    <property type="term" value="C:cytoplasm"/>
    <property type="evidence" value="ECO:0007669"/>
    <property type="project" value="UniProtKB-ARBA"/>
</dbReference>
<dbReference type="PANTHER" id="PTHR25465">
    <property type="entry name" value="B-BOX DOMAIN CONTAINING"/>
    <property type="match status" value="1"/>
</dbReference>
<evidence type="ECO:0000256" key="2">
    <source>
        <dbReference type="ARBA" id="ARBA00022771"/>
    </source>
</evidence>
<dbReference type="GO" id="GO:0008270">
    <property type="term" value="F:zinc ion binding"/>
    <property type="evidence" value="ECO:0007669"/>
    <property type="project" value="UniProtKB-KW"/>
</dbReference>
<keyword evidence="2" id="KW-0863">Zinc-finger</keyword>
<dbReference type="InterPro" id="IPR003879">
    <property type="entry name" value="Butyrophylin_SPRY"/>
</dbReference>
<protein>
    <recommendedName>
        <fullName evidence="4">B30.2/SPRY domain-containing protein</fullName>
    </recommendedName>
</protein>
<accession>A0ABD0RV28</accession>
<dbReference type="InterPro" id="IPR013320">
    <property type="entry name" value="ConA-like_dom_sf"/>
</dbReference>
<dbReference type="PRINTS" id="PR01407">
    <property type="entry name" value="BUTYPHLNCDUF"/>
</dbReference>
<dbReference type="InterPro" id="IPR006574">
    <property type="entry name" value="PRY"/>
</dbReference>
<dbReference type="EMBL" id="JAMKFB020000001">
    <property type="protein sequence ID" value="KAL0202258.1"/>
    <property type="molecule type" value="Genomic_DNA"/>
</dbReference>
<name>A0ABD0RV28_CIRMR</name>
<dbReference type="InterPro" id="IPR051051">
    <property type="entry name" value="E3_ubiq-ligase_TRIM/RNF"/>
</dbReference>
<feature type="non-terminal residue" evidence="5">
    <location>
        <position position="1"/>
    </location>
</feature>
<organism evidence="5 6">
    <name type="scientific">Cirrhinus mrigala</name>
    <name type="common">Mrigala</name>
    <dbReference type="NCBI Taxonomy" id="683832"/>
    <lineage>
        <taxon>Eukaryota</taxon>
        <taxon>Metazoa</taxon>
        <taxon>Chordata</taxon>
        <taxon>Craniata</taxon>
        <taxon>Vertebrata</taxon>
        <taxon>Euteleostomi</taxon>
        <taxon>Actinopterygii</taxon>
        <taxon>Neopterygii</taxon>
        <taxon>Teleostei</taxon>
        <taxon>Ostariophysi</taxon>
        <taxon>Cypriniformes</taxon>
        <taxon>Cyprinidae</taxon>
        <taxon>Labeoninae</taxon>
        <taxon>Labeonini</taxon>
        <taxon>Cirrhinus</taxon>
    </lineage>
</organism>
<dbReference type="FunFam" id="2.60.120.920:FF:000037">
    <property type="entry name" value="Si:dkey-191j3.2"/>
    <property type="match status" value="1"/>
</dbReference>
<dbReference type="Pfam" id="PF00622">
    <property type="entry name" value="SPRY"/>
    <property type="match status" value="1"/>
</dbReference>
<dbReference type="Pfam" id="PF13765">
    <property type="entry name" value="PRY"/>
    <property type="match status" value="1"/>
</dbReference>
<dbReference type="PROSITE" id="PS50188">
    <property type="entry name" value="B302_SPRY"/>
    <property type="match status" value="1"/>
</dbReference>
<dbReference type="PANTHER" id="PTHR25465:SF5">
    <property type="entry name" value="E3 UBIQUITIN_ISG15 LIGASE TRIM25-RELATED"/>
    <property type="match status" value="1"/>
</dbReference>